<dbReference type="Proteomes" id="UP001067231">
    <property type="component" value="Unassembled WGS sequence"/>
</dbReference>
<sequence length="232" mass="27224">MFKEIDERSLQIYKIQVFSWGRCFDKMLEALKSLIYLSEFENFEFDEDERSFLNLCIESKISEFRCMFSILLKEQTKQQESNFDLMKICNEYIISLRKDVKTFLESVDGSVDHIVAISFTGKFFKAKIKSDISRYKLEFGLCDIEDSKKAHEEVYELLCKHSDKIEQLSLKSIKDFASILVEKFNDKKRAVEILNYVVTSYNKSMKGYNPTLKEAHAETTMEGIKDCIGMWS</sequence>
<dbReference type="AlphaFoldDB" id="A0A9D5DPQ8"/>
<dbReference type="SUPFAM" id="SSF48445">
    <property type="entry name" value="14-3-3 protein"/>
    <property type="match status" value="1"/>
</dbReference>
<dbReference type="Pfam" id="PF00244">
    <property type="entry name" value="14-3-3"/>
    <property type="match status" value="1"/>
</dbReference>
<organism evidence="3">
    <name type="scientific">Cryptosporidium canis</name>
    <dbReference type="NCBI Taxonomy" id="195482"/>
    <lineage>
        <taxon>Eukaryota</taxon>
        <taxon>Sar</taxon>
        <taxon>Alveolata</taxon>
        <taxon>Apicomplexa</taxon>
        <taxon>Conoidasida</taxon>
        <taxon>Coccidia</taxon>
        <taxon>Eucoccidiorida</taxon>
        <taxon>Eimeriorina</taxon>
        <taxon>Cryptosporidiidae</taxon>
        <taxon>Cryptosporidium</taxon>
    </lineage>
</organism>
<gene>
    <name evidence="3" type="ORF">OJ253_920</name>
</gene>
<protein>
    <submittedName>
        <fullName evidence="3">14-3-3 domain-containing protein</fullName>
    </submittedName>
</protein>
<reference evidence="3" key="1">
    <citation type="submission" date="2022-10" db="EMBL/GenBank/DDBJ databases">
        <title>Adaptive evolution leads to modifications in subtelomeric GC content in a zoonotic Cryptosporidium species.</title>
        <authorList>
            <person name="Li J."/>
            <person name="Feng Y."/>
            <person name="Xiao L."/>
        </authorList>
    </citation>
    <scope>NUCLEOTIDE SEQUENCE</scope>
    <source>
        <strain evidence="3">33844</strain>
    </source>
</reference>
<dbReference type="EMBL" id="JAPCXC010000017">
    <property type="protein sequence ID" value="KAJ1611228.1"/>
    <property type="molecule type" value="Genomic_DNA"/>
</dbReference>
<comment type="caution">
    <text evidence="3">The sequence shown here is derived from an EMBL/GenBank/DDBJ whole genome shotgun (WGS) entry which is preliminary data.</text>
</comment>
<dbReference type="InterPro" id="IPR023410">
    <property type="entry name" value="14-3-3_domain"/>
</dbReference>
<dbReference type="OrthoDB" id="342398at2759"/>
<evidence type="ECO:0000256" key="1">
    <source>
        <dbReference type="ARBA" id="ARBA00006141"/>
    </source>
</evidence>
<proteinExistence type="inferred from homology"/>
<feature type="domain" description="14-3-3" evidence="2">
    <location>
        <begin position="23"/>
        <end position="232"/>
    </location>
</feature>
<evidence type="ECO:0000313" key="3">
    <source>
        <dbReference type="EMBL" id="KAJ1611228.1"/>
    </source>
</evidence>
<dbReference type="Gene3D" id="1.20.190.20">
    <property type="entry name" value="14-3-3 domain"/>
    <property type="match status" value="1"/>
</dbReference>
<evidence type="ECO:0000259" key="2">
    <source>
        <dbReference type="Pfam" id="PF00244"/>
    </source>
</evidence>
<dbReference type="InterPro" id="IPR036815">
    <property type="entry name" value="14-3-3_dom_sf"/>
</dbReference>
<name>A0A9D5DPQ8_9CRYT</name>
<accession>A0A9D5DPQ8</accession>
<comment type="similarity">
    <text evidence="1">Belongs to the 14-3-3 family.</text>
</comment>